<evidence type="ECO:0000313" key="1">
    <source>
        <dbReference type="EMBL" id="KNE94090.1"/>
    </source>
</evidence>
<sequence>MAVGLGQNWNRVQTLVHLGRGDFCSICQMIGRCGRGEDNPGLGIMFVETNRRTGKNKISDFPSHQVGPTGYCQPEDDRMDALAITPVCLCIAFAMDNKLGYVPLSNADSNVETEKI</sequence>
<name>A0A0L0V461_9BASI</name>
<evidence type="ECO:0008006" key="3">
    <source>
        <dbReference type="Google" id="ProtNLM"/>
    </source>
</evidence>
<organism evidence="1 2">
    <name type="scientific">Puccinia striiformis f. sp. tritici PST-78</name>
    <dbReference type="NCBI Taxonomy" id="1165861"/>
    <lineage>
        <taxon>Eukaryota</taxon>
        <taxon>Fungi</taxon>
        <taxon>Dikarya</taxon>
        <taxon>Basidiomycota</taxon>
        <taxon>Pucciniomycotina</taxon>
        <taxon>Pucciniomycetes</taxon>
        <taxon>Pucciniales</taxon>
        <taxon>Pucciniaceae</taxon>
        <taxon>Puccinia</taxon>
    </lineage>
</organism>
<reference evidence="2" key="1">
    <citation type="submission" date="2014-03" db="EMBL/GenBank/DDBJ databases">
        <title>The Genome Sequence of Puccinia striiformis f. sp. tritici PST-78.</title>
        <authorList>
            <consortium name="The Broad Institute Genome Sequencing Platform"/>
            <person name="Cuomo C."/>
            <person name="Hulbert S."/>
            <person name="Chen X."/>
            <person name="Walker B."/>
            <person name="Young S.K."/>
            <person name="Zeng Q."/>
            <person name="Gargeya S."/>
            <person name="Fitzgerald M."/>
            <person name="Haas B."/>
            <person name="Abouelleil A."/>
            <person name="Alvarado L."/>
            <person name="Arachchi H.M."/>
            <person name="Berlin A.M."/>
            <person name="Chapman S.B."/>
            <person name="Goldberg J."/>
            <person name="Griggs A."/>
            <person name="Gujja S."/>
            <person name="Hansen M."/>
            <person name="Howarth C."/>
            <person name="Imamovic A."/>
            <person name="Larimer J."/>
            <person name="McCowan C."/>
            <person name="Montmayeur A."/>
            <person name="Murphy C."/>
            <person name="Neiman D."/>
            <person name="Pearson M."/>
            <person name="Priest M."/>
            <person name="Roberts A."/>
            <person name="Saif S."/>
            <person name="Shea T."/>
            <person name="Sisk P."/>
            <person name="Sykes S."/>
            <person name="Wortman J."/>
            <person name="Nusbaum C."/>
            <person name="Birren B."/>
        </authorList>
    </citation>
    <scope>NUCLEOTIDE SEQUENCE [LARGE SCALE GENOMIC DNA]</scope>
    <source>
        <strain evidence="2">race PST-78</strain>
    </source>
</reference>
<accession>A0A0L0V461</accession>
<gene>
    <name evidence="1" type="ORF">PSTG_12520</name>
</gene>
<evidence type="ECO:0000313" key="2">
    <source>
        <dbReference type="Proteomes" id="UP000054564"/>
    </source>
</evidence>
<protein>
    <recommendedName>
        <fullName evidence="3">Helicase C-terminal domain-containing protein</fullName>
    </recommendedName>
</protein>
<dbReference type="EMBL" id="AJIL01000123">
    <property type="protein sequence ID" value="KNE94090.1"/>
    <property type="molecule type" value="Genomic_DNA"/>
</dbReference>
<keyword evidence="2" id="KW-1185">Reference proteome</keyword>
<proteinExistence type="predicted"/>
<comment type="caution">
    <text evidence="1">The sequence shown here is derived from an EMBL/GenBank/DDBJ whole genome shotgun (WGS) entry which is preliminary data.</text>
</comment>
<dbReference type="Proteomes" id="UP000054564">
    <property type="component" value="Unassembled WGS sequence"/>
</dbReference>
<dbReference type="AlphaFoldDB" id="A0A0L0V461"/>